<proteinExistence type="predicted"/>
<keyword evidence="1" id="KW-1133">Transmembrane helix</keyword>
<evidence type="ECO:0000256" key="1">
    <source>
        <dbReference type="SAM" id="Phobius"/>
    </source>
</evidence>
<comment type="caution">
    <text evidence="2">The sequence shown here is derived from an EMBL/GenBank/DDBJ whole genome shotgun (WGS) entry which is preliminary data.</text>
</comment>
<protein>
    <submittedName>
        <fullName evidence="2">Uncharacterized protein</fullName>
    </submittedName>
</protein>
<gene>
    <name evidence="2" type="ORF">COT44_00230</name>
</gene>
<evidence type="ECO:0000313" key="3">
    <source>
        <dbReference type="Proteomes" id="UP000228996"/>
    </source>
</evidence>
<dbReference type="AlphaFoldDB" id="A0A2M6XE24"/>
<feature type="transmembrane region" description="Helical" evidence="1">
    <location>
        <begin position="14"/>
        <end position="35"/>
    </location>
</feature>
<sequence length="350" mass="38714">MATLTQTTFLTRRIIKYGSIGLVIFLILQFSFGVVKDYLKKHNPPAPPPPTVAFKKLPALDFPKKENLPIPSFSLQTISGSLPVLDNIGKVYVMIKPATSLLSLDKAKTMAKGIGFTDLPQPVSSQVYRFTTNSVPTTILELNIVSNNFTLRYEYAGDPNILTERKLPTNGEAINEAKSFLNKMGLLPDDISAGKSAVTYFKYSANGLISADSLSEADFVKVSLLRQDLDKLKIVPENPNSGPISFLFSGSRDPAKRILEINYTYSKIDAQHFATYPLKSVATAWQELEEGKGFVANLGNNSDGKIVVRDVYLAYYDSTQPQNYLQPIFVFEGDKGFLGYVSAIDPQWID</sequence>
<keyword evidence="1" id="KW-0812">Transmembrane</keyword>
<reference evidence="3" key="1">
    <citation type="submission" date="2017-09" db="EMBL/GenBank/DDBJ databases">
        <title>Depth-based differentiation of microbial function through sediment-hosted aquifers and enrichment of novel symbionts in the deep terrestrial subsurface.</title>
        <authorList>
            <person name="Probst A.J."/>
            <person name="Ladd B."/>
            <person name="Jarett J.K."/>
            <person name="Geller-Mcgrath D.E."/>
            <person name="Sieber C.M.K."/>
            <person name="Emerson J.B."/>
            <person name="Anantharaman K."/>
            <person name="Thomas B.C."/>
            <person name="Malmstrom R."/>
            <person name="Stieglmeier M."/>
            <person name="Klingl A."/>
            <person name="Woyke T."/>
            <person name="Ryan C.M."/>
            <person name="Banfield J.F."/>
        </authorList>
    </citation>
    <scope>NUCLEOTIDE SEQUENCE [LARGE SCALE GENOMIC DNA]</scope>
</reference>
<organism evidence="2 3">
    <name type="scientific">Candidatus Shapirobacteria bacterium CG08_land_8_20_14_0_20_39_18</name>
    <dbReference type="NCBI Taxonomy" id="1974883"/>
    <lineage>
        <taxon>Bacteria</taxon>
        <taxon>Candidatus Shapironibacteriota</taxon>
    </lineage>
</organism>
<dbReference type="EMBL" id="PEYO01000002">
    <property type="protein sequence ID" value="PIU03941.1"/>
    <property type="molecule type" value="Genomic_DNA"/>
</dbReference>
<name>A0A2M6XE24_9BACT</name>
<keyword evidence="1" id="KW-0472">Membrane</keyword>
<evidence type="ECO:0000313" key="2">
    <source>
        <dbReference type="EMBL" id="PIU03941.1"/>
    </source>
</evidence>
<dbReference type="Proteomes" id="UP000228996">
    <property type="component" value="Unassembled WGS sequence"/>
</dbReference>
<accession>A0A2M6XE24</accession>